<evidence type="ECO:0000313" key="6">
    <source>
        <dbReference type="EMBL" id="KFB09585.1"/>
    </source>
</evidence>
<gene>
    <name evidence="6" type="ORF">EL18_00601</name>
</gene>
<evidence type="ECO:0000313" key="7">
    <source>
        <dbReference type="Proteomes" id="UP000053675"/>
    </source>
</evidence>
<evidence type="ECO:0000256" key="3">
    <source>
        <dbReference type="ARBA" id="ARBA00023163"/>
    </source>
</evidence>
<dbReference type="PANTHER" id="PTHR43537">
    <property type="entry name" value="TRANSCRIPTIONAL REGULATOR, GNTR FAMILY"/>
    <property type="match status" value="1"/>
</dbReference>
<reference evidence="6 7" key="1">
    <citation type="submission" date="2014-05" db="EMBL/GenBank/DDBJ databases">
        <title>Draft Genome Sequence of Nitratireductor basaltis Strain UMTGB225, A Marine Bacterium Isolated from Green Barrel Tunicate.</title>
        <authorList>
            <person name="Gan H.Y."/>
        </authorList>
    </citation>
    <scope>NUCLEOTIDE SEQUENCE [LARGE SCALE GENOMIC DNA]</scope>
    <source>
        <strain evidence="6 7">UMTGB225</strain>
    </source>
</reference>
<feature type="region of interest" description="Disordered" evidence="4">
    <location>
        <begin position="1"/>
        <end position="45"/>
    </location>
</feature>
<dbReference type="Proteomes" id="UP000053675">
    <property type="component" value="Unassembled WGS sequence"/>
</dbReference>
<dbReference type="SMART" id="SM00895">
    <property type="entry name" value="FCD"/>
    <property type="match status" value="1"/>
</dbReference>
<dbReference type="STRING" id="472175.EL18_00601"/>
<dbReference type="AlphaFoldDB" id="A0A084U9E9"/>
<dbReference type="PANTHER" id="PTHR43537:SF24">
    <property type="entry name" value="GLUCONATE OPERON TRANSCRIPTIONAL REPRESSOR"/>
    <property type="match status" value="1"/>
</dbReference>
<evidence type="ECO:0000256" key="4">
    <source>
        <dbReference type="SAM" id="MobiDB-lite"/>
    </source>
</evidence>
<dbReference type="Gene3D" id="1.10.10.10">
    <property type="entry name" value="Winged helix-like DNA-binding domain superfamily/Winged helix DNA-binding domain"/>
    <property type="match status" value="1"/>
</dbReference>
<dbReference type="InterPro" id="IPR036390">
    <property type="entry name" value="WH_DNA-bd_sf"/>
</dbReference>
<dbReference type="InterPro" id="IPR000524">
    <property type="entry name" value="Tscrpt_reg_HTH_GntR"/>
</dbReference>
<dbReference type="SUPFAM" id="SSF46785">
    <property type="entry name" value="Winged helix' DNA-binding domain"/>
    <property type="match status" value="1"/>
</dbReference>
<name>A0A084U9E9_9HYPH</name>
<keyword evidence="3" id="KW-0804">Transcription</keyword>
<keyword evidence="2" id="KW-0238">DNA-binding</keyword>
<evidence type="ECO:0000256" key="1">
    <source>
        <dbReference type="ARBA" id="ARBA00023015"/>
    </source>
</evidence>
<evidence type="ECO:0000259" key="5">
    <source>
        <dbReference type="PROSITE" id="PS50949"/>
    </source>
</evidence>
<dbReference type="OrthoDB" id="8114900at2"/>
<dbReference type="EMBL" id="JMQM01000001">
    <property type="protein sequence ID" value="KFB09585.1"/>
    <property type="molecule type" value="Genomic_DNA"/>
</dbReference>
<feature type="compositionally biased region" description="Polar residues" evidence="4">
    <location>
        <begin position="1"/>
        <end position="15"/>
    </location>
</feature>
<protein>
    <submittedName>
        <fullName evidence="6">GntR family transcriptional regulator</fullName>
    </submittedName>
</protein>
<dbReference type="GO" id="GO:0003677">
    <property type="term" value="F:DNA binding"/>
    <property type="evidence" value="ECO:0007669"/>
    <property type="project" value="UniProtKB-KW"/>
</dbReference>
<dbReference type="SMART" id="SM00345">
    <property type="entry name" value="HTH_GNTR"/>
    <property type="match status" value="1"/>
</dbReference>
<dbReference type="CDD" id="cd07377">
    <property type="entry name" value="WHTH_GntR"/>
    <property type="match status" value="1"/>
</dbReference>
<evidence type="ECO:0000256" key="2">
    <source>
        <dbReference type="ARBA" id="ARBA00023125"/>
    </source>
</evidence>
<keyword evidence="7" id="KW-1185">Reference proteome</keyword>
<keyword evidence="1" id="KW-0805">Transcription regulation</keyword>
<feature type="domain" description="HTH gntR-type" evidence="5">
    <location>
        <begin position="42"/>
        <end position="109"/>
    </location>
</feature>
<dbReference type="PATRIC" id="fig|472175.3.peg.622"/>
<dbReference type="RefSeq" id="WP_152552943.1">
    <property type="nucleotide sequence ID" value="NZ_JMQM01000001.1"/>
</dbReference>
<dbReference type="InterPro" id="IPR011711">
    <property type="entry name" value="GntR_C"/>
</dbReference>
<organism evidence="6 7">
    <name type="scientific">Nitratireductor basaltis</name>
    <dbReference type="NCBI Taxonomy" id="472175"/>
    <lineage>
        <taxon>Bacteria</taxon>
        <taxon>Pseudomonadati</taxon>
        <taxon>Pseudomonadota</taxon>
        <taxon>Alphaproteobacteria</taxon>
        <taxon>Hyphomicrobiales</taxon>
        <taxon>Phyllobacteriaceae</taxon>
        <taxon>Nitratireductor</taxon>
    </lineage>
</organism>
<dbReference type="Pfam" id="PF07729">
    <property type="entry name" value="FCD"/>
    <property type="match status" value="1"/>
</dbReference>
<accession>A0A084U9E9</accession>
<dbReference type="PROSITE" id="PS50949">
    <property type="entry name" value="HTH_GNTR"/>
    <property type="match status" value="1"/>
</dbReference>
<proteinExistence type="predicted"/>
<dbReference type="Gene3D" id="1.20.120.530">
    <property type="entry name" value="GntR ligand-binding domain-like"/>
    <property type="match status" value="1"/>
</dbReference>
<dbReference type="InterPro" id="IPR008920">
    <property type="entry name" value="TF_FadR/GntR_C"/>
</dbReference>
<dbReference type="eggNOG" id="COG1802">
    <property type="taxonomic scope" value="Bacteria"/>
</dbReference>
<comment type="caution">
    <text evidence="6">The sequence shown here is derived from an EMBL/GenBank/DDBJ whole genome shotgun (WGS) entry which is preliminary data.</text>
</comment>
<dbReference type="GO" id="GO:0003700">
    <property type="term" value="F:DNA-binding transcription factor activity"/>
    <property type="evidence" value="ECO:0007669"/>
    <property type="project" value="InterPro"/>
</dbReference>
<dbReference type="Pfam" id="PF00392">
    <property type="entry name" value="GntR"/>
    <property type="match status" value="1"/>
</dbReference>
<dbReference type="SUPFAM" id="SSF48008">
    <property type="entry name" value="GntR ligand-binding domain-like"/>
    <property type="match status" value="1"/>
</dbReference>
<sequence length="256" mass="28923">MASSEKPTRFSSSRQAAMGGEAATRSGPAARDRPSPPPNNRLPARERAYHDLKFRILEGRLPPGTSLLETEVANLLSMSRTPVREALIKLEEEGLVDVRPRHGITVRALSPEELEEICEVFSTLEVKAAQLLARRGLSEEEYARLDNLLNQMERATQKPDIDRWSQLDNAFHSEIVALCGNARLQSMLRQLWDQQYRVRTAIAPLRPLPVDSDKEHRAILDAIRKGDEAEAARCHQFHRERADREALALLRNPRSA</sequence>
<dbReference type="InterPro" id="IPR036388">
    <property type="entry name" value="WH-like_DNA-bd_sf"/>
</dbReference>